<name>A0AC35UID1_9BILA</name>
<organism evidence="1 2">
    <name type="scientific">Rhabditophanes sp. KR3021</name>
    <dbReference type="NCBI Taxonomy" id="114890"/>
    <lineage>
        <taxon>Eukaryota</taxon>
        <taxon>Metazoa</taxon>
        <taxon>Ecdysozoa</taxon>
        <taxon>Nematoda</taxon>
        <taxon>Chromadorea</taxon>
        <taxon>Rhabditida</taxon>
        <taxon>Tylenchina</taxon>
        <taxon>Panagrolaimomorpha</taxon>
        <taxon>Strongyloidoidea</taxon>
        <taxon>Alloionematidae</taxon>
        <taxon>Rhabditophanes</taxon>
    </lineage>
</organism>
<dbReference type="WBParaSite" id="RSKR_0001171300.1">
    <property type="protein sequence ID" value="RSKR_0001171300.1"/>
    <property type="gene ID" value="RSKR_0001171300"/>
</dbReference>
<reference evidence="2" key="1">
    <citation type="submission" date="2016-11" db="UniProtKB">
        <authorList>
            <consortium name="WormBaseParasite"/>
        </authorList>
    </citation>
    <scope>IDENTIFICATION</scope>
    <source>
        <strain evidence="2">KR3021</strain>
    </source>
</reference>
<protein>
    <submittedName>
        <fullName evidence="2">Nuclear receptor</fullName>
    </submittedName>
</protein>
<sequence>MSETEKGKLMAPDLCQVCSDASTGNHYGIQSCNGCKTFYRRALVNKKQYKCALDGKCAILKGARCACRACRLAKCVAVGMSKECIQNDRDRIGYTQRKRKLLNTSEVKEQVQNNKKENSKKEQVKEDEVVVEESINLEIKKEVSETESKPWLGELCDQNVNYSQIPIKSTNEISELEKTESIFTVLLARADLPPYDKLDSALGRHSVFENVVINELTETSLISRCKSKERLEALPFWRQRILTLYIDWIKSIGVFRKLPRSDQEILIRNHASSFMIMTEAFRTPLDIVDKIVHPDGHYFKEDDSDGFRYLTFSSRSKICRVMHIVIQYVLKPFRTIGVTKMEYTLLNIIMFLDSDAENLDAASVRDIGAARKKFTKCLESYLRKGYNEVDADLRFASLLLRITTIKKAAAKKNEVYELMHMLDRKSLQLPQLWTNQTGSEPSPGGSNTVKTNESM</sequence>
<evidence type="ECO:0000313" key="2">
    <source>
        <dbReference type="WBParaSite" id="RSKR_0001171300.1"/>
    </source>
</evidence>
<evidence type="ECO:0000313" key="1">
    <source>
        <dbReference type="Proteomes" id="UP000095286"/>
    </source>
</evidence>
<dbReference type="Proteomes" id="UP000095286">
    <property type="component" value="Unplaced"/>
</dbReference>
<accession>A0AC35UID1</accession>
<proteinExistence type="predicted"/>